<name>A0A8S5SB26_9CAUD</name>
<dbReference type="InterPro" id="IPR036619">
    <property type="entry name" value="NinB_sf"/>
</dbReference>
<dbReference type="EMBL" id="BK032561">
    <property type="protein sequence ID" value="DAF47906.1"/>
    <property type="molecule type" value="Genomic_DNA"/>
</dbReference>
<protein>
    <submittedName>
        <fullName evidence="1">Protein NinB</fullName>
    </submittedName>
</protein>
<reference evidence="1" key="1">
    <citation type="journal article" date="2021" name="Proc. Natl. Acad. Sci. U.S.A.">
        <title>A Catalog of Tens of Thousands of Viruses from Human Metagenomes Reveals Hidden Associations with Chronic Diseases.</title>
        <authorList>
            <person name="Tisza M.J."/>
            <person name="Buck C.B."/>
        </authorList>
    </citation>
    <scope>NUCLEOTIDE SEQUENCE</scope>
    <source>
        <strain evidence="1">Ct0D87</strain>
    </source>
</reference>
<sequence length="183" mass="20961">MKTKLIGNFIRKSRNEDGNLEITFELTEPIYESYAQTLEKGAYSVIIDSVKHLRTNNQNRLMWALIKEISENENASYNDTWDMYCEFLRMAKALYTYVSVLKDGVDSLAQAHGVRAVQILGTEIRDNGNEFVNCRLFLGSSQMDTKQMGVLIDCILDYAEQLGISTQYYLDKGIKVEENKVCN</sequence>
<evidence type="ECO:0000313" key="1">
    <source>
        <dbReference type="EMBL" id="DAF47906.1"/>
    </source>
</evidence>
<accession>A0A8S5SB26</accession>
<dbReference type="Gene3D" id="1.10.3790.10">
    <property type="entry name" value="NinB"/>
    <property type="match status" value="1"/>
</dbReference>
<organism evidence="1">
    <name type="scientific">Siphoviridae sp. ct0D87</name>
    <dbReference type="NCBI Taxonomy" id="2827760"/>
    <lineage>
        <taxon>Viruses</taxon>
        <taxon>Duplodnaviria</taxon>
        <taxon>Heunggongvirae</taxon>
        <taxon>Uroviricota</taxon>
        <taxon>Caudoviricetes</taxon>
    </lineage>
</organism>
<proteinExistence type="predicted"/>